<evidence type="ECO:0000313" key="4">
    <source>
        <dbReference type="EMBL" id="DAE10770.1"/>
    </source>
</evidence>
<dbReference type="Pfam" id="PF20155">
    <property type="entry name" value="TMP_3"/>
    <property type="match status" value="1"/>
</dbReference>
<evidence type="ECO:0000259" key="3">
    <source>
        <dbReference type="Pfam" id="PF20155"/>
    </source>
</evidence>
<dbReference type="InterPro" id="IPR013491">
    <property type="entry name" value="Tape_meas_N"/>
</dbReference>
<sequence>MQPQDGALLFQVRADQSKIQKDVEAIKKHFEKLTEKVKEEGKKQADVWQTLLKGATAYFTLQGVQSFISQMIAVRSEFQQLEISFGTMLKSKEKANALMAQMTELAAKTPFGLQEVSEGAKRLLAFQVPAQEVTETLRRMGDVAAGLGIPMGQLIHVYGQVKAQGRLFANDLYQFMNAGIPIIAELSKVVGKSETEIKDMVSAGKIGFPEVQAVIKNMTNEGGLFFNLMAEQSKSLGGQISNLQDNFDQMLNEIGKASEGVVSGAISGVAYLVENYQTLGKIIAGLITTYGAYRAAVIVNNTLVALSTQLTNGWTVAQLAQYRGLLLLEKAQKLLNATMLANPYVFMATAVAALAAAMFVLTDRTSSAEKAQKRLNEEREIAMAKEQEHKQHIEELIDTATNQYLADTDRRKALTELAGAYPQIFAKYDIESIKLADILKLKKEIAEFDANKARGQRQTDYSKNKEYAKILYDIGTKQGSKGFDEIAKGSDLDRIITEKFGNHWRTFGNYSEIYAYFNEKQKNAKKELKSDALSDWTANLKNQSESDLQKQLEQRKRLIADLQKQEKEGKKWASHGVKFGEEWYAFNKEELQSQAQALQAQLDHLHEKTYEYKDLTKKYTQAVKDAEKALDTIKNGGKGKHTEEEFAKIIKEAEDNLKNAKNALKEHQTSLNKKAATKAKKETLPEFDTEKANRDHQRQIQDDLFRQEEARIKIMQDGTDKRLAIIQLEYDKQEEEIRRRSQDQLAAFIETQKAKAAAVGKWKKGQDFDTNTEAINAEKARLAENEKTLLADNAEYQRFQQEQVYKDLLEKYKTYEEEKNKIFEEFEKDRLELEKNNVNGQNDERIKELLKKKARKELEFKIKEGAIGDDIGVLFTDINKKTSKQIDEMVKKAEEAFDSFQKLFQGSDDPEILNLLKNIREGIDSAKEKADEARPYFERLGKNFKKAFGKNREDGDGGEGQNYERQKAVSSIAKDIDNAREAMGVLTDMFKALGDAMDNKNLKEFAKTLNEISNIIDKTMKGAEVGGKIGKGAGAIIGAAIGLTTAIAQNVAAHEKKQREEINSLMLTKIEQQRTYNNLLFEQNLLLKKESSVFGEKEIAKAVNYMELYRQKTNEVQSKIKNGALGNINVQSGYINHNYAQDTLKKISNGIASLWGGGSDEGTSRKVYSSIISQYKDLINEYGRLNLSRAESLLTSEFASEEQKRALQDLIDLEKQAQKAGEELDKYLESTFGQLGGDLMNDIVNSLKDGKDAFVEFGKSAGKVLEKLQKQMLFEVHFSERFKKFQEEIKNVYKKGGDSQSVAKEVNTLTSNFVQSMRSNVENATRDFKTFQDELQKNGLYSATSDRKSVEKGFARMSQDSADELNGQFRLQTQLSAEIKNATLQTANFIREMHQSMQTNAAQQLRHLAGIETNTYKLHKMETDLAGVKRGIDELTTKGIKLKS</sequence>
<evidence type="ECO:0000256" key="2">
    <source>
        <dbReference type="SAM" id="Coils"/>
    </source>
</evidence>
<protein>
    <submittedName>
        <fullName evidence="4">Tail tape measure protein</fullName>
    </submittedName>
</protein>
<organism evidence="4">
    <name type="scientific">Siphoviridae sp. ctRNB7</name>
    <dbReference type="NCBI Taxonomy" id="2825502"/>
    <lineage>
        <taxon>Viruses</taxon>
        <taxon>Duplodnaviria</taxon>
        <taxon>Heunggongvirae</taxon>
        <taxon>Uroviricota</taxon>
        <taxon>Caudoviricetes</taxon>
    </lineage>
</organism>
<keyword evidence="1" id="KW-1245">Viral tail assembly</keyword>
<keyword evidence="2" id="KW-0175">Coiled coil</keyword>
<feature type="domain" description="Tape measure protein N-terminal" evidence="3">
    <location>
        <begin position="70"/>
        <end position="255"/>
    </location>
</feature>
<dbReference type="PANTHER" id="PTHR38812">
    <property type="entry name" value="MU-LIKE PROPHAGE FLUMU PROTEIN GP42"/>
    <property type="match status" value="1"/>
</dbReference>
<accession>A0A8S5PV57</accession>
<reference evidence="4" key="1">
    <citation type="journal article" date="2021" name="Proc. Natl. Acad. Sci. U.S.A.">
        <title>A Catalog of Tens of Thousands of Viruses from Human Metagenomes Reveals Hidden Associations with Chronic Diseases.</title>
        <authorList>
            <person name="Tisza M.J."/>
            <person name="Buck C.B."/>
        </authorList>
    </citation>
    <scope>NUCLEOTIDE SEQUENCE</scope>
    <source>
        <strain evidence="4">CtRNB7</strain>
    </source>
</reference>
<dbReference type="GO" id="GO:0098003">
    <property type="term" value="P:viral tail assembly"/>
    <property type="evidence" value="ECO:0007669"/>
    <property type="project" value="UniProtKB-KW"/>
</dbReference>
<name>A0A8S5PV57_9CAUD</name>
<dbReference type="InterPro" id="IPR053058">
    <property type="entry name" value="Mulikevirus_tape_measure"/>
</dbReference>
<dbReference type="EMBL" id="BK015520">
    <property type="protein sequence ID" value="DAE10770.1"/>
    <property type="molecule type" value="Genomic_DNA"/>
</dbReference>
<dbReference type="PANTHER" id="PTHR38812:SF2">
    <property type="entry name" value="MU-LIKE PROPHAGE FLUMU PROTEIN GP42"/>
    <property type="match status" value="1"/>
</dbReference>
<feature type="coiled-coil region" evidence="2">
    <location>
        <begin position="643"/>
        <end position="677"/>
    </location>
</feature>
<feature type="coiled-coil region" evidence="2">
    <location>
        <begin position="541"/>
        <end position="608"/>
    </location>
</feature>
<feature type="coiled-coil region" evidence="2">
    <location>
        <begin position="368"/>
        <end position="403"/>
    </location>
</feature>
<feature type="coiled-coil region" evidence="2">
    <location>
        <begin position="1196"/>
        <end position="1230"/>
    </location>
</feature>
<keyword evidence="1" id="KW-1188">Viral release from host cell</keyword>
<proteinExistence type="predicted"/>
<feature type="coiled-coil region" evidence="2">
    <location>
        <begin position="798"/>
        <end position="825"/>
    </location>
</feature>
<evidence type="ECO:0000256" key="1">
    <source>
        <dbReference type="ARBA" id="ARBA00022465"/>
    </source>
</evidence>